<dbReference type="PANTHER" id="PTHR23507:SF1">
    <property type="entry name" value="FI18259P1-RELATED"/>
    <property type="match status" value="1"/>
</dbReference>
<evidence type="ECO:0000313" key="7">
    <source>
        <dbReference type="Proteomes" id="UP000828390"/>
    </source>
</evidence>
<comment type="subcellular location">
    <subcellularLocation>
        <location evidence="1">Membrane</location>
        <topology evidence="1">Multi-pass membrane protein</topology>
    </subcellularLocation>
</comment>
<dbReference type="AlphaFoldDB" id="A0A9D4QW10"/>
<sequence>MQQICGMGLIKVFQKFMTDESIAIMGCISFTIGYVIEGLASSDALIYTVPFVSACGLLTVPMCRALLSKLTRSDQQGAVFAVIATMETLVNLCGSLLSIEIYVETLNLYRGFVFFVYGACSAFCLLQMILYKKYSNKTNPLVKR</sequence>
<evidence type="ECO:0000313" key="6">
    <source>
        <dbReference type="EMBL" id="KAH3845068.1"/>
    </source>
</evidence>
<dbReference type="InterPro" id="IPR036259">
    <property type="entry name" value="MFS_trans_sf"/>
</dbReference>
<evidence type="ECO:0000256" key="2">
    <source>
        <dbReference type="ARBA" id="ARBA00022692"/>
    </source>
</evidence>
<keyword evidence="7" id="KW-1185">Reference proteome</keyword>
<reference evidence="6" key="2">
    <citation type="submission" date="2020-11" db="EMBL/GenBank/DDBJ databases">
        <authorList>
            <person name="McCartney M.A."/>
            <person name="Auch B."/>
            <person name="Kono T."/>
            <person name="Mallez S."/>
            <person name="Becker A."/>
            <person name="Gohl D.M."/>
            <person name="Silverstein K.A.T."/>
            <person name="Koren S."/>
            <person name="Bechman K.B."/>
            <person name="Herman A."/>
            <person name="Abrahante J.E."/>
            <person name="Garbe J."/>
        </authorList>
    </citation>
    <scope>NUCLEOTIDE SEQUENCE</scope>
    <source>
        <strain evidence="6">Duluth1</strain>
        <tissue evidence="6">Whole animal</tissue>
    </source>
</reference>
<feature type="transmembrane region" description="Helical" evidence="5">
    <location>
        <begin position="79"/>
        <end position="103"/>
    </location>
</feature>
<dbReference type="Gene3D" id="1.20.1250.20">
    <property type="entry name" value="MFS general substrate transporter like domains"/>
    <property type="match status" value="1"/>
</dbReference>
<dbReference type="SUPFAM" id="SSF103473">
    <property type="entry name" value="MFS general substrate transporter"/>
    <property type="match status" value="1"/>
</dbReference>
<evidence type="ECO:0008006" key="8">
    <source>
        <dbReference type="Google" id="ProtNLM"/>
    </source>
</evidence>
<reference evidence="6" key="1">
    <citation type="journal article" date="2019" name="bioRxiv">
        <title>The Genome of the Zebra Mussel, Dreissena polymorpha: A Resource for Invasive Species Research.</title>
        <authorList>
            <person name="McCartney M.A."/>
            <person name="Auch B."/>
            <person name="Kono T."/>
            <person name="Mallez S."/>
            <person name="Zhang Y."/>
            <person name="Obille A."/>
            <person name="Becker A."/>
            <person name="Abrahante J.E."/>
            <person name="Garbe J."/>
            <person name="Badalamenti J.P."/>
            <person name="Herman A."/>
            <person name="Mangelson H."/>
            <person name="Liachko I."/>
            <person name="Sullivan S."/>
            <person name="Sone E.D."/>
            <person name="Koren S."/>
            <person name="Silverstein K.A.T."/>
            <person name="Beckman K.B."/>
            <person name="Gohl D.M."/>
        </authorList>
    </citation>
    <scope>NUCLEOTIDE SEQUENCE</scope>
    <source>
        <strain evidence="6">Duluth1</strain>
        <tissue evidence="6">Whole animal</tissue>
    </source>
</reference>
<evidence type="ECO:0000256" key="4">
    <source>
        <dbReference type="ARBA" id="ARBA00023136"/>
    </source>
</evidence>
<evidence type="ECO:0000256" key="3">
    <source>
        <dbReference type="ARBA" id="ARBA00022989"/>
    </source>
</evidence>
<keyword evidence="4 5" id="KW-0472">Membrane</keyword>
<organism evidence="6 7">
    <name type="scientific">Dreissena polymorpha</name>
    <name type="common">Zebra mussel</name>
    <name type="synonym">Mytilus polymorpha</name>
    <dbReference type="NCBI Taxonomy" id="45954"/>
    <lineage>
        <taxon>Eukaryota</taxon>
        <taxon>Metazoa</taxon>
        <taxon>Spiralia</taxon>
        <taxon>Lophotrochozoa</taxon>
        <taxon>Mollusca</taxon>
        <taxon>Bivalvia</taxon>
        <taxon>Autobranchia</taxon>
        <taxon>Heteroconchia</taxon>
        <taxon>Euheterodonta</taxon>
        <taxon>Imparidentia</taxon>
        <taxon>Neoheterodontei</taxon>
        <taxon>Myida</taxon>
        <taxon>Dreissenoidea</taxon>
        <taxon>Dreissenidae</taxon>
        <taxon>Dreissena</taxon>
    </lineage>
</organism>
<gene>
    <name evidence="6" type="ORF">DPMN_087338</name>
</gene>
<feature type="transmembrane region" description="Helical" evidence="5">
    <location>
        <begin position="46"/>
        <end position="67"/>
    </location>
</feature>
<keyword evidence="3 5" id="KW-1133">Transmembrane helix</keyword>
<accession>A0A9D4QW10</accession>
<name>A0A9D4QW10_DREPO</name>
<keyword evidence="2 5" id="KW-0812">Transmembrane</keyword>
<feature type="transmembrane region" description="Helical" evidence="5">
    <location>
        <begin position="21"/>
        <end position="40"/>
    </location>
</feature>
<proteinExistence type="predicted"/>
<feature type="transmembrane region" description="Helical" evidence="5">
    <location>
        <begin position="109"/>
        <end position="131"/>
    </location>
</feature>
<dbReference type="EMBL" id="JAIWYP010000003">
    <property type="protein sequence ID" value="KAH3845068.1"/>
    <property type="molecule type" value="Genomic_DNA"/>
</dbReference>
<dbReference type="GO" id="GO:0022857">
    <property type="term" value="F:transmembrane transporter activity"/>
    <property type="evidence" value="ECO:0007669"/>
    <property type="project" value="TreeGrafter"/>
</dbReference>
<protein>
    <recommendedName>
        <fullName evidence="8">Solute carrier family 46 member 3</fullName>
    </recommendedName>
</protein>
<evidence type="ECO:0000256" key="5">
    <source>
        <dbReference type="SAM" id="Phobius"/>
    </source>
</evidence>
<dbReference type="Proteomes" id="UP000828390">
    <property type="component" value="Unassembled WGS sequence"/>
</dbReference>
<dbReference type="GO" id="GO:0016020">
    <property type="term" value="C:membrane"/>
    <property type="evidence" value="ECO:0007669"/>
    <property type="project" value="UniProtKB-SubCell"/>
</dbReference>
<evidence type="ECO:0000256" key="1">
    <source>
        <dbReference type="ARBA" id="ARBA00004141"/>
    </source>
</evidence>
<dbReference type="PANTHER" id="PTHR23507">
    <property type="entry name" value="ZGC:174356"/>
    <property type="match status" value="1"/>
</dbReference>
<comment type="caution">
    <text evidence="6">The sequence shown here is derived from an EMBL/GenBank/DDBJ whole genome shotgun (WGS) entry which is preliminary data.</text>
</comment>